<feature type="transmembrane region" description="Helical" evidence="1">
    <location>
        <begin position="104"/>
        <end position="124"/>
    </location>
</feature>
<keyword evidence="1" id="KW-1133">Transmembrane helix</keyword>
<accession>A0A1I7SCB8</accession>
<keyword evidence="1" id="KW-0812">Transmembrane</keyword>
<proteinExistence type="predicted"/>
<evidence type="ECO:0000313" key="3">
    <source>
        <dbReference type="EMBL" id="CAG9094398.1"/>
    </source>
</evidence>
<keyword evidence="5" id="KW-1185">Reference proteome</keyword>
<reference evidence="3" key="2">
    <citation type="submission" date="2020-08" db="EMBL/GenBank/DDBJ databases">
        <authorList>
            <person name="Kikuchi T."/>
        </authorList>
    </citation>
    <scope>NUCLEOTIDE SEQUENCE</scope>
    <source>
        <strain evidence="2">Ka4C1</strain>
    </source>
</reference>
<reference evidence="6" key="1">
    <citation type="submission" date="2016-11" db="UniProtKB">
        <authorList>
            <consortium name="WormBaseParasite"/>
        </authorList>
    </citation>
    <scope>IDENTIFICATION</scope>
</reference>
<dbReference type="EMBL" id="CAJFDI010000002">
    <property type="protein sequence ID" value="CAD5214208.1"/>
    <property type="molecule type" value="Genomic_DNA"/>
</dbReference>
<evidence type="ECO:0000313" key="5">
    <source>
        <dbReference type="Proteomes" id="UP000659654"/>
    </source>
</evidence>
<feature type="transmembrane region" description="Helical" evidence="1">
    <location>
        <begin position="182"/>
        <end position="203"/>
    </location>
</feature>
<evidence type="ECO:0000313" key="6">
    <source>
        <dbReference type="WBParaSite" id="BXY_1066900.1"/>
    </source>
</evidence>
<organism evidence="4 6">
    <name type="scientific">Bursaphelenchus xylophilus</name>
    <name type="common">Pinewood nematode worm</name>
    <name type="synonym">Aphelenchoides xylophilus</name>
    <dbReference type="NCBI Taxonomy" id="6326"/>
    <lineage>
        <taxon>Eukaryota</taxon>
        <taxon>Metazoa</taxon>
        <taxon>Ecdysozoa</taxon>
        <taxon>Nematoda</taxon>
        <taxon>Chromadorea</taxon>
        <taxon>Rhabditida</taxon>
        <taxon>Tylenchina</taxon>
        <taxon>Tylenchomorpha</taxon>
        <taxon>Aphelenchoidea</taxon>
        <taxon>Aphelenchoididae</taxon>
        <taxon>Bursaphelenchus</taxon>
    </lineage>
</organism>
<dbReference type="Proteomes" id="UP000095284">
    <property type="component" value="Unplaced"/>
</dbReference>
<evidence type="ECO:0000256" key="1">
    <source>
        <dbReference type="SAM" id="Phobius"/>
    </source>
</evidence>
<evidence type="ECO:0000313" key="4">
    <source>
        <dbReference type="Proteomes" id="UP000095284"/>
    </source>
</evidence>
<dbReference type="AlphaFoldDB" id="A0A1I7SCB8"/>
<dbReference type="Proteomes" id="UP000659654">
    <property type="component" value="Unassembled WGS sequence"/>
</dbReference>
<keyword evidence="1" id="KW-0472">Membrane</keyword>
<dbReference type="EMBL" id="CAJFCV020000002">
    <property type="protein sequence ID" value="CAG9094398.1"/>
    <property type="molecule type" value="Genomic_DNA"/>
</dbReference>
<sequence>MSWVLTRDCRGSGAGSWLRLLAPALFSGSERLRLSYKPKVGRQRSSSLLQESRRFLRAATGLLVVAIRSYLQLASCLTQFPEIGSARSTMAVPIVRKRPMNHPLWFITTIEFVTMIYSLNALLHDPSLARITPEFGNWGPILHWLQYVVLIFSIFTFSLFFKRSWLRSYGYGRSWRNRFRHHVCGFFALLLTLVAITSTILWPGYFKDVGLYFTLLAKSFFFLFFLYWRRENLIEQYVEEMMHVNGSSSILLTSQNIRDMYKLFECDNEFITYADAWPIFCSKHKVQGIRQSEYYHLQKWLHDLAGYMDNGGPVDDLYDIMKEMQLRCEFFDVQKSEQRRYQQLAALQNIIRIDPINLGQSMSRTINRDSSYLVHEGQKIEELV</sequence>
<feature type="transmembrane region" description="Helical" evidence="1">
    <location>
        <begin position="144"/>
        <end position="161"/>
    </location>
</feature>
<evidence type="ECO:0000313" key="2">
    <source>
        <dbReference type="EMBL" id="CAD5214208.1"/>
    </source>
</evidence>
<name>A0A1I7SCB8_BURXY</name>
<dbReference type="WBParaSite" id="BXY_1066900.1">
    <property type="protein sequence ID" value="BXY_1066900.1"/>
    <property type="gene ID" value="BXY_1066900"/>
</dbReference>
<dbReference type="OrthoDB" id="10337251at2759"/>
<feature type="transmembrane region" description="Helical" evidence="1">
    <location>
        <begin position="209"/>
        <end position="228"/>
    </location>
</feature>
<gene>
    <name evidence="2" type="ORF">BXYJ_LOCUS3415</name>
</gene>
<dbReference type="Proteomes" id="UP000582659">
    <property type="component" value="Unassembled WGS sequence"/>
</dbReference>
<protein>
    <submittedName>
        <fullName evidence="2">(pine wood nematode) hypothetical protein</fullName>
    </submittedName>
</protein>